<protein>
    <submittedName>
        <fullName evidence="5">Glycosyltransferase</fullName>
    </submittedName>
</protein>
<dbReference type="InterPro" id="IPR028098">
    <property type="entry name" value="Glyco_trans_4-like_N"/>
</dbReference>
<dbReference type="Pfam" id="PF00534">
    <property type="entry name" value="Glycos_transf_1"/>
    <property type="match status" value="1"/>
</dbReference>
<evidence type="ECO:0000256" key="1">
    <source>
        <dbReference type="ARBA" id="ARBA00022676"/>
    </source>
</evidence>
<comment type="caution">
    <text evidence="5">The sequence shown here is derived from an EMBL/GenBank/DDBJ whole genome shotgun (WGS) entry which is preliminary data.</text>
</comment>
<evidence type="ECO:0000259" key="4">
    <source>
        <dbReference type="Pfam" id="PF13439"/>
    </source>
</evidence>
<dbReference type="Pfam" id="PF13439">
    <property type="entry name" value="Glyco_transf_4"/>
    <property type="match status" value="1"/>
</dbReference>
<organism evidence="5 6">
    <name type="scientific">Actinomadura alba</name>
    <dbReference type="NCBI Taxonomy" id="406431"/>
    <lineage>
        <taxon>Bacteria</taxon>
        <taxon>Bacillati</taxon>
        <taxon>Actinomycetota</taxon>
        <taxon>Actinomycetes</taxon>
        <taxon>Streptosporangiales</taxon>
        <taxon>Thermomonosporaceae</taxon>
        <taxon>Actinomadura</taxon>
    </lineage>
</organism>
<keyword evidence="6" id="KW-1185">Reference proteome</keyword>
<proteinExistence type="predicted"/>
<dbReference type="PANTHER" id="PTHR12526">
    <property type="entry name" value="GLYCOSYLTRANSFERASE"/>
    <property type="match status" value="1"/>
</dbReference>
<keyword evidence="2" id="KW-0808">Transferase</keyword>
<reference evidence="5 6" key="1">
    <citation type="submission" date="2020-06" db="EMBL/GenBank/DDBJ databases">
        <title>Actinomadura xiongansis sp. nov., isolated from soil of Baiyangdian.</title>
        <authorList>
            <person name="Zhang X."/>
        </authorList>
    </citation>
    <scope>NUCLEOTIDE SEQUENCE [LARGE SCALE GENOMIC DNA]</scope>
    <source>
        <strain evidence="5 6">HBUM206468</strain>
    </source>
</reference>
<evidence type="ECO:0000313" key="5">
    <source>
        <dbReference type="EMBL" id="MBC6465695.1"/>
    </source>
</evidence>
<evidence type="ECO:0000313" key="6">
    <source>
        <dbReference type="Proteomes" id="UP000805614"/>
    </source>
</evidence>
<dbReference type="SUPFAM" id="SSF53756">
    <property type="entry name" value="UDP-Glycosyltransferase/glycogen phosphorylase"/>
    <property type="match status" value="1"/>
</dbReference>
<evidence type="ECO:0000256" key="2">
    <source>
        <dbReference type="ARBA" id="ARBA00022679"/>
    </source>
</evidence>
<dbReference type="Proteomes" id="UP000805614">
    <property type="component" value="Unassembled WGS sequence"/>
</dbReference>
<name>A0ABR7LLG1_9ACTN</name>
<dbReference type="EMBL" id="JABVEC010000005">
    <property type="protein sequence ID" value="MBC6465695.1"/>
    <property type="molecule type" value="Genomic_DNA"/>
</dbReference>
<feature type="domain" description="Glycosyltransferase subfamily 4-like N-terminal" evidence="4">
    <location>
        <begin position="18"/>
        <end position="193"/>
    </location>
</feature>
<feature type="domain" description="Glycosyl transferase family 1" evidence="3">
    <location>
        <begin position="204"/>
        <end position="363"/>
    </location>
</feature>
<sequence length="402" mass="43616">MKIAMISLFANPLAAGGSGHSVHVAELARELGREGHHVTIYIRREDSGARDKVRLGPGVTVEHIIAGPTRPLRADEVLANVSEFGRHLARRWEDTPPDVAHAFFWTSGLAALAGAKDLDIPVVQTYHTLGLEQPRPSAADHAGHVQRIRLEKAIGLTADAVIPTCGDEADQLLRMSVPRPRIEVVPTGVDIEQFTPQGPAYPRGEKRRLLVLSDLGEREDVRTAIQALSRIPDAELVIAGGPPREEFETDEAVHRLKVIAKEAGVADRVTFLGQVEHKNVPRLLRSADLLLTLSWGKTFGMAPLEAMACGVPVVATDVGGNSDTIIENVTGLHVPARRPGEVAKLVRSLLSDPTQLNALGIAAADRARSRYSWPRVAGETAKVYQKVIERRRLHDPVAKVQG</sequence>
<keyword evidence="1" id="KW-0328">Glycosyltransferase</keyword>
<accession>A0ABR7LLG1</accession>
<dbReference type="PANTHER" id="PTHR12526:SF635">
    <property type="entry name" value="GLYCOSYL TRANSFERASE GROUP 1"/>
    <property type="match status" value="1"/>
</dbReference>
<evidence type="ECO:0000259" key="3">
    <source>
        <dbReference type="Pfam" id="PF00534"/>
    </source>
</evidence>
<dbReference type="Gene3D" id="3.40.50.2000">
    <property type="entry name" value="Glycogen Phosphorylase B"/>
    <property type="match status" value="2"/>
</dbReference>
<dbReference type="RefSeq" id="WP_187242705.1">
    <property type="nucleotide sequence ID" value="NZ_BAAAOK010000006.1"/>
</dbReference>
<gene>
    <name evidence="5" type="ORF">HKK74_09320</name>
</gene>
<dbReference type="InterPro" id="IPR001296">
    <property type="entry name" value="Glyco_trans_1"/>
</dbReference>